<comment type="caution">
    <text evidence="12">The sequence shown here is derived from an EMBL/GenBank/DDBJ whole genome shotgun (WGS) entry which is preliminary data.</text>
</comment>
<evidence type="ECO:0000256" key="5">
    <source>
        <dbReference type="ARBA" id="ARBA00022723"/>
    </source>
</evidence>
<dbReference type="EMBL" id="AHZP02002366">
    <property type="protein sequence ID" value="KYK64237.1"/>
    <property type="molecule type" value="Genomic_DNA"/>
</dbReference>
<accession>A0A151H4G1</accession>
<evidence type="ECO:0000256" key="10">
    <source>
        <dbReference type="SAM" id="MobiDB-lite"/>
    </source>
</evidence>
<evidence type="ECO:0000259" key="11">
    <source>
        <dbReference type="PROSITE" id="PS51873"/>
    </source>
</evidence>
<dbReference type="InterPro" id="IPR054694">
    <property type="entry name" value="Parkin-like_IBR"/>
</dbReference>
<keyword evidence="9" id="KW-0862">Zinc</keyword>
<evidence type="ECO:0000256" key="4">
    <source>
        <dbReference type="ARBA" id="ARBA00022679"/>
    </source>
</evidence>
<feature type="domain" description="RING-type" evidence="11">
    <location>
        <begin position="1"/>
        <end position="263"/>
    </location>
</feature>
<comment type="pathway">
    <text evidence="2">Protein modification; protein ubiquitination.</text>
</comment>
<keyword evidence="8" id="KW-0833">Ubl conjugation pathway</keyword>
<evidence type="ECO:0000313" key="12">
    <source>
        <dbReference type="EMBL" id="KYK64237.1"/>
    </source>
</evidence>
<dbReference type="GO" id="GO:0016567">
    <property type="term" value="P:protein ubiquitination"/>
    <property type="evidence" value="ECO:0007669"/>
    <property type="project" value="InterPro"/>
</dbReference>
<dbReference type="Proteomes" id="UP000075225">
    <property type="component" value="Unassembled WGS sequence"/>
</dbReference>
<evidence type="ECO:0000256" key="8">
    <source>
        <dbReference type="ARBA" id="ARBA00022786"/>
    </source>
</evidence>
<dbReference type="GO" id="GO:0008270">
    <property type="term" value="F:zinc ion binding"/>
    <property type="evidence" value="ECO:0007669"/>
    <property type="project" value="UniProtKB-KW"/>
</dbReference>
<dbReference type="InterPro" id="IPR044066">
    <property type="entry name" value="TRIAD_supradom"/>
</dbReference>
<keyword evidence="6" id="KW-0677">Repeat</keyword>
<feature type="compositionally biased region" description="Low complexity" evidence="10">
    <location>
        <begin position="89"/>
        <end position="127"/>
    </location>
</feature>
<evidence type="ECO:0000256" key="2">
    <source>
        <dbReference type="ARBA" id="ARBA00004906"/>
    </source>
</evidence>
<keyword evidence="7" id="KW-0863">Zinc-finger</keyword>
<keyword evidence="5" id="KW-0479">Metal-binding</keyword>
<feature type="region of interest" description="Disordered" evidence="10">
    <location>
        <begin position="88"/>
        <end position="127"/>
    </location>
</feature>
<evidence type="ECO:0000256" key="6">
    <source>
        <dbReference type="ARBA" id="ARBA00022737"/>
    </source>
</evidence>
<dbReference type="PROSITE" id="PS51873">
    <property type="entry name" value="TRIAD"/>
    <property type="match status" value="1"/>
</dbReference>
<gene>
    <name evidence="12" type="ORF">TGPRC2_235980B</name>
</gene>
<dbReference type="GO" id="GO:0061630">
    <property type="term" value="F:ubiquitin protein ligase activity"/>
    <property type="evidence" value="ECO:0007669"/>
    <property type="project" value="UniProtKB-EC"/>
</dbReference>
<name>A0A151H4G1_TOXGO</name>
<comment type="catalytic activity">
    <reaction evidence="1">
        <text>[E2 ubiquitin-conjugating enzyme]-S-ubiquitinyl-L-cysteine + [acceptor protein]-L-lysine = [E2 ubiquitin-conjugating enzyme]-L-cysteine + [acceptor protein]-N(6)-ubiquitinyl-L-lysine.</text>
        <dbReference type="EC" id="2.3.2.31"/>
    </reaction>
</comment>
<dbReference type="AlphaFoldDB" id="A0A151H4G1"/>
<reference evidence="13" key="1">
    <citation type="submission" date="2016-03" db="EMBL/GenBank/DDBJ databases">
        <authorList>
            <person name="Sibley D."/>
            <person name="Venepally P."/>
            <person name="Karamycheva S."/>
            <person name="Hadjithomas M."/>
            <person name="Khan A."/>
            <person name="Brunk B."/>
            <person name="Roos D."/>
            <person name="Caler E."/>
            <person name="Lorenzi H."/>
        </authorList>
    </citation>
    <scope>NUCLEOTIDE SEQUENCE [LARGE SCALE GENOMIC DNA]</scope>
    <source>
        <strain evidence="13">TgCatPRC2</strain>
    </source>
</reference>
<evidence type="ECO:0000256" key="1">
    <source>
        <dbReference type="ARBA" id="ARBA00001798"/>
    </source>
</evidence>
<keyword evidence="4" id="KW-0808">Transferase</keyword>
<dbReference type="SUPFAM" id="SSF57850">
    <property type="entry name" value="RING/U-box"/>
    <property type="match status" value="1"/>
</dbReference>
<dbReference type="Gene3D" id="1.20.120.1750">
    <property type="match status" value="1"/>
</dbReference>
<dbReference type="InterPro" id="IPR031127">
    <property type="entry name" value="E3_UB_ligase_RBR"/>
</dbReference>
<protein>
    <recommendedName>
        <fullName evidence="3">RBR-type E3 ubiquitin transferase</fullName>
        <ecNumber evidence="3">2.3.2.31</ecNumber>
    </recommendedName>
</protein>
<evidence type="ECO:0000256" key="7">
    <source>
        <dbReference type="ARBA" id="ARBA00022771"/>
    </source>
</evidence>
<evidence type="ECO:0000313" key="13">
    <source>
        <dbReference type="Proteomes" id="UP000075225"/>
    </source>
</evidence>
<dbReference type="PANTHER" id="PTHR11685">
    <property type="entry name" value="RBR FAMILY RING FINGER AND IBR DOMAIN-CONTAINING"/>
    <property type="match status" value="1"/>
</dbReference>
<dbReference type="EC" id="2.3.2.31" evidence="3"/>
<evidence type="ECO:0000256" key="3">
    <source>
        <dbReference type="ARBA" id="ARBA00012251"/>
    </source>
</evidence>
<dbReference type="VEuPathDB" id="ToxoDB:TGPRC2_235980B"/>
<evidence type="ECO:0000256" key="9">
    <source>
        <dbReference type="ARBA" id="ARBA00022833"/>
    </source>
</evidence>
<dbReference type="InterPro" id="IPR002867">
    <property type="entry name" value="IBR_dom"/>
</dbReference>
<dbReference type="OrthoDB" id="10009520at2759"/>
<organism evidence="12 13">
    <name type="scientific">Toxoplasma gondii TgCatPRC2</name>
    <dbReference type="NCBI Taxonomy" id="1130821"/>
    <lineage>
        <taxon>Eukaryota</taxon>
        <taxon>Sar</taxon>
        <taxon>Alveolata</taxon>
        <taxon>Apicomplexa</taxon>
        <taxon>Conoidasida</taxon>
        <taxon>Coccidia</taxon>
        <taxon>Eucoccidiorida</taxon>
        <taxon>Eimeriorina</taxon>
        <taxon>Sarcocystidae</taxon>
        <taxon>Toxoplasma</taxon>
    </lineage>
</organism>
<proteinExistence type="predicted"/>
<sequence>MLHLHSRFFRCPLYKCGEVVREAFWKRFLSAQSYSRFLDFQLRLLVERHPAFSWCPAPGCPMAVELREHASCFSSPLFAPPVSHQSTYSSSTHNPSNSLSSSSSASSSSSSSASSSSSSSSSASSSSASSSAAASPVSSLVSSSSVSAATPSAFATCSSGRLAGGDVCCACGTRFCLYCGEEPHRPVPCDIIRSWNVKNQSEADNMTWILVHTKNCPTCKQPIEKNQGCMHMTCRCGFEFCWLCLGDWKRHQTSNFYRCNVYEQRPPDPSEEKRKKAKESLERYAHYFERYPPFDVHVWRLVSACLLLC</sequence>
<dbReference type="SMART" id="SM00647">
    <property type="entry name" value="IBR"/>
    <property type="match status" value="2"/>
</dbReference>
<dbReference type="Pfam" id="PF22605">
    <property type="entry name" value="IBR_2"/>
    <property type="match status" value="1"/>
</dbReference>